<dbReference type="RefSeq" id="XP_065823363.1">
    <property type="nucleotide sequence ID" value="XM_065967291.1"/>
</dbReference>
<proteinExistence type="predicted"/>
<dbReference type="Proteomes" id="UP000322225">
    <property type="component" value="Chromosome 6"/>
</dbReference>
<gene>
    <name evidence="3" type="ORF">CI109_103394</name>
</gene>
<name>A0AAJ8MX41_9TREE</name>
<dbReference type="AlphaFoldDB" id="A0AAJ8MX41"/>
<dbReference type="SUPFAM" id="SSF56801">
    <property type="entry name" value="Acetyl-CoA synthetase-like"/>
    <property type="match status" value="1"/>
</dbReference>
<keyword evidence="4" id="KW-1185">Reference proteome</keyword>
<dbReference type="Gene3D" id="3.40.50.12780">
    <property type="entry name" value="N-terminal domain of ligase-like"/>
    <property type="match status" value="1"/>
</dbReference>
<dbReference type="KEGG" id="ksn:43589772"/>
<dbReference type="PANTHER" id="PTHR42921:SF1">
    <property type="entry name" value="ACETOACETYL-COA SYNTHETASE"/>
    <property type="match status" value="1"/>
</dbReference>
<reference evidence="3" key="1">
    <citation type="submission" date="2017-08" db="EMBL/GenBank/DDBJ databases">
        <authorList>
            <person name="Cuomo C."/>
            <person name="Billmyre B."/>
            <person name="Heitman J."/>
        </authorList>
    </citation>
    <scope>NUCLEOTIDE SEQUENCE</scope>
    <source>
        <strain evidence="3">CBS 12478</strain>
    </source>
</reference>
<dbReference type="InterPro" id="IPR020845">
    <property type="entry name" value="AMP-binding_CS"/>
</dbReference>
<feature type="domain" description="AMP-dependent synthetase/ligase" evidence="2">
    <location>
        <begin position="110"/>
        <end position="449"/>
    </location>
</feature>
<dbReference type="InterPro" id="IPR000873">
    <property type="entry name" value="AMP-dep_synth/lig_dom"/>
</dbReference>
<dbReference type="InterPro" id="IPR042099">
    <property type="entry name" value="ANL_N_sf"/>
</dbReference>
<dbReference type="PROSITE" id="PS00455">
    <property type="entry name" value="AMP_BINDING"/>
    <property type="match status" value="1"/>
</dbReference>
<evidence type="ECO:0000313" key="4">
    <source>
        <dbReference type="Proteomes" id="UP000322225"/>
    </source>
</evidence>
<organism evidence="3 4">
    <name type="scientific">Kwoniella shandongensis</name>
    <dbReference type="NCBI Taxonomy" id="1734106"/>
    <lineage>
        <taxon>Eukaryota</taxon>
        <taxon>Fungi</taxon>
        <taxon>Dikarya</taxon>
        <taxon>Basidiomycota</taxon>
        <taxon>Agaricomycotina</taxon>
        <taxon>Tremellomycetes</taxon>
        <taxon>Tremellales</taxon>
        <taxon>Cryptococcaceae</taxon>
        <taxon>Kwoniella</taxon>
    </lineage>
</organism>
<dbReference type="GeneID" id="43589772"/>
<evidence type="ECO:0000313" key="3">
    <source>
        <dbReference type="EMBL" id="WWD18938.1"/>
    </source>
</evidence>
<dbReference type="Pfam" id="PF00501">
    <property type="entry name" value="AMP-binding"/>
    <property type="match status" value="1"/>
</dbReference>
<dbReference type="InterPro" id="IPR045851">
    <property type="entry name" value="AMP-bd_C_sf"/>
</dbReference>
<feature type="region of interest" description="Disordered" evidence="1">
    <location>
        <begin position="1"/>
        <end position="20"/>
    </location>
</feature>
<dbReference type="EMBL" id="CP144056">
    <property type="protein sequence ID" value="WWD18938.1"/>
    <property type="molecule type" value="Genomic_DNA"/>
</dbReference>
<sequence length="718" mass="78776">MTASQVDQDLPLWSPTDPSSSQTTLFRNHINSTYQLSLSTYEDLWVWSCSHRADFWSSLWDWEHIIGSKVSSSSSSLVVDETATPSDNPIWFPSASLNWAENQLRHHLTRPDDIAIIQTSEPCATSNWFPETKRITQSQLYSLVGKTQRSLRRGGVGKGDRVAFWGGNCLEAVVVLLASNSIGAIFSSAAADFGVDGVIERLEQIKPKVLLVTNGVVYGGTARPLLPLLPTLLSSLSAPPEEVVVISHLPDELAPLPPAMKDKTSGWGEWLDKEEGEVEFLRMGFNEPIWILFSSGTTGRPKAIVHRQGGMLLDSLREHHLAGDIGPKDVYFYYTTPGWMMFQYLVSGLATGATVVLYEGSPLKPPSFLWSLIDELGITVFGTSAKWIEQISKHYPEVGEKHDLKTLRQILSTGSPLPLHLFDFVYEKVKKDVLLGSVTGGTDICSVFAGRNTSLPVYRGEIQSRMLGFALNTDTGPGHPGELICTEAFPIEPLGFWPLPGHGFPDGEVEVAQKRFKESYFKDDKGTWCELVPLLASSKEYQLTSDVLADHGDYVQITPSRSGNAGGILMLGRSDGVLNPGGIRFGPTDIYSVLENQDFATLGIEETLVVGLMVDEGADEKVVLFIKMKDGKTLDEGLIKKIKTSIRLARSARHVPGKIIQVSDIPVTLTGKRVEVPIRKVINGAPVESINPATLRNPDCLAEYAKLGETMRKEEGGV</sequence>
<dbReference type="PANTHER" id="PTHR42921">
    <property type="entry name" value="ACETOACETYL-COA SYNTHETASE"/>
    <property type="match status" value="1"/>
</dbReference>
<dbReference type="GO" id="GO:0030729">
    <property type="term" value="F:acetoacetate-CoA ligase activity"/>
    <property type="evidence" value="ECO:0007669"/>
    <property type="project" value="TreeGrafter"/>
</dbReference>
<keyword evidence="3" id="KW-0436">Ligase</keyword>
<evidence type="ECO:0000256" key="1">
    <source>
        <dbReference type="SAM" id="MobiDB-lite"/>
    </source>
</evidence>
<accession>A0AAJ8MX41</accession>
<dbReference type="Gene3D" id="3.30.300.30">
    <property type="match status" value="1"/>
</dbReference>
<evidence type="ECO:0000259" key="2">
    <source>
        <dbReference type="Pfam" id="PF00501"/>
    </source>
</evidence>
<protein>
    <submittedName>
        <fullName evidence="3">Acetoacetate-CoA ligase</fullName>
    </submittedName>
</protein>
<reference evidence="3" key="2">
    <citation type="submission" date="2024-01" db="EMBL/GenBank/DDBJ databases">
        <title>Comparative genomics of Cryptococcus and Kwoniella reveals pathogenesis evolution and contrasting modes of karyotype evolution via chromosome fusion or intercentromeric recombination.</title>
        <authorList>
            <person name="Coelho M.A."/>
            <person name="David-Palma M."/>
            <person name="Shea T."/>
            <person name="Bowers K."/>
            <person name="McGinley-Smith S."/>
            <person name="Mohammad A.W."/>
            <person name="Gnirke A."/>
            <person name="Yurkov A.M."/>
            <person name="Nowrousian M."/>
            <person name="Sun S."/>
            <person name="Cuomo C.A."/>
            <person name="Heitman J."/>
        </authorList>
    </citation>
    <scope>NUCLEOTIDE SEQUENCE</scope>
    <source>
        <strain evidence="3">CBS 12478</strain>
    </source>
</reference>